<evidence type="ECO:0000313" key="3">
    <source>
        <dbReference type="EMBL" id="RIV20724.1"/>
    </source>
</evidence>
<keyword evidence="1" id="KW-1133">Transmembrane helix</keyword>
<accession>A0A418M4X1</accession>
<feature type="domain" description="Signal transduction histidine kinase internal region" evidence="2">
    <location>
        <begin position="160"/>
        <end position="236"/>
    </location>
</feature>
<dbReference type="InterPro" id="IPR010559">
    <property type="entry name" value="Sig_transdc_His_kin_internal"/>
</dbReference>
<dbReference type="OrthoDB" id="924822at2"/>
<protein>
    <recommendedName>
        <fullName evidence="2">Signal transduction histidine kinase internal region domain-containing protein</fullName>
    </recommendedName>
</protein>
<reference evidence="3 4" key="1">
    <citation type="submission" date="2018-08" db="EMBL/GenBank/DDBJ databases">
        <title>Fibrisoma montanum sp. nov., isolated from Danxia mountain soil.</title>
        <authorList>
            <person name="Huang Y."/>
        </authorList>
    </citation>
    <scope>NUCLEOTIDE SEQUENCE [LARGE SCALE GENOMIC DNA]</scope>
    <source>
        <strain evidence="3 4">HYT19</strain>
    </source>
</reference>
<dbReference type="PANTHER" id="PTHR34220">
    <property type="entry name" value="SENSOR HISTIDINE KINASE YPDA"/>
    <property type="match status" value="1"/>
</dbReference>
<dbReference type="GO" id="GO:0000155">
    <property type="term" value="F:phosphorelay sensor kinase activity"/>
    <property type="evidence" value="ECO:0007669"/>
    <property type="project" value="InterPro"/>
</dbReference>
<dbReference type="Pfam" id="PF06580">
    <property type="entry name" value="His_kinase"/>
    <property type="match status" value="1"/>
</dbReference>
<keyword evidence="4" id="KW-1185">Reference proteome</keyword>
<name>A0A418M4X1_9BACT</name>
<dbReference type="RefSeq" id="WP_119669894.1">
    <property type="nucleotide sequence ID" value="NZ_QXED01000006.1"/>
</dbReference>
<keyword evidence="1" id="KW-0812">Transmembrane</keyword>
<evidence type="ECO:0000259" key="2">
    <source>
        <dbReference type="Pfam" id="PF06580"/>
    </source>
</evidence>
<feature type="transmembrane region" description="Helical" evidence="1">
    <location>
        <begin position="12"/>
        <end position="31"/>
    </location>
</feature>
<organism evidence="3 4">
    <name type="scientific">Fibrisoma montanum</name>
    <dbReference type="NCBI Taxonomy" id="2305895"/>
    <lineage>
        <taxon>Bacteria</taxon>
        <taxon>Pseudomonadati</taxon>
        <taxon>Bacteroidota</taxon>
        <taxon>Cytophagia</taxon>
        <taxon>Cytophagales</taxon>
        <taxon>Spirosomataceae</taxon>
        <taxon>Fibrisoma</taxon>
    </lineage>
</organism>
<sequence>MKAFNDTRLRIIGPLILFLMGTLFFRLNWYLELPANRLLRSDLIGLSAGYLCWNLARWVVLRLQRQFPGLDNTRRRLMWMLLLMPLLVNVAWLIRQLGHVAFNDAVRITQTLPSYTYAIGIQIFYHCIYFVIYEGDYLLWAWRRTYEQNERLKKDKLKYQLNTLKTQINPHFLFNCLNSLSMLIHDNPRQAEAFVDEISTVYRYLLRANDQELTTLGNELTFIESYFQLLKTRYGAGIELRVSVDDACLDCRMPPLTLQLLVENAVKHNVTMTRRPLKIDIISQGQSLIVANNLQRKSIAVHSTKVGLNSIATKYRLLVGSEIAIREEDTRFVVTLPLLANRVETRAAL</sequence>
<dbReference type="EMBL" id="QXED01000006">
    <property type="protein sequence ID" value="RIV20724.1"/>
    <property type="molecule type" value="Genomic_DNA"/>
</dbReference>
<dbReference type="InterPro" id="IPR050640">
    <property type="entry name" value="Bact_2-comp_sensor_kinase"/>
</dbReference>
<dbReference type="AlphaFoldDB" id="A0A418M4X1"/>
<keyword evidence="1" id="KW-0472">Membrane</keyword>
<feature type="transmembrane region" description="Helical" evidence="1">
    <location>
        <begin position="77"/>
        <end position="94"/>
    </location>
</feature>
<feature type="transmembrane region" description="Helical" evidence="1">
    <location>
        <begin position="114"/>
        <end position="133"/>
    </location>
</feature>
<dbReference type="PANTHER" id="PTHR34220:SF7">
    <property type="entry name" value="SENSOR HISTIDINE KINASE YPDA"/>
    <property type="match status" value="1"/>
</dbReference>
<feature type="transmembrane region" description="Helical" evidence="1">
    <location>
        <begin position="37"/>
        <end position="56"/>
    </location>
</feature>
<dbReference type="GO" id="GO:0016020">
    <property type="term" value="C:membrane"/>
    <property type="evidence" value="ECO:0007669"/>
    <property type="project" value="InterPro"/>
</dbReference>
<comment type="caution">
    <text evidence="3">The sequence shown here is derived from an EMBL/GenBank/DDBJ whole genome shotgun (WGS) entry which is preliminary data.</text>
</comment>
<proteinExistence type="predicted"/>
<evidence type="ECO:0000256" key="1">
    <source>
        <dbReference type="SAM" id="Phobius"/>
    </source>
</evidence>
<gene>
    <name evidence="3" type="ORF">DYU11_22085</name>
</gene>
<dbReference type="Proteomes" id="UP000283523">
    <property type="component" value="Unassembled WGS sequence"/>
</dbReference>
<evidence type="ECO:0000313" key="4">
    <source>
        <dbReference type="Proteomes" id="UP000283523"/>
    </source>
</evidence>